<dbReference type="Proteomes" id="UP000015523">
    <property type="component" value="Unassembled WGS sequence"/>
</dbReference>
<dbReference type="RefSeq" id="WP_021317942.1">
    <property type="nucleotide sequence ID" value="NZ_AUWY01000074.1"/>
</dbReference>
<sequence>MGMMQHPNTLPPMPAVQRILLRYARHDRESLEAFLSLAIDFLDLLDGDPDLENGNDAEDDFVLSAYALASASDTPGCAVSEPDSATYIEWHTRGSHKLSRGGGELLARDAYGNALHEDDENDDPAEDDDPGGGNVEDEPQMGAGEDYYPEKPRYGVDQSAGAINADVIRMRHHLNEQLAELEASGSHEYARQIRSRLTALDKREAVLAANEN</sequence>
<feature type="region of interest" description="Disordered" evidence="1">
    <location>
        <begin position="115"/>
        <end position="153"/>
    </location>
</feature>
<name>T0J607_9SPHN</name>
<keyword evidence="3" id="KW-1185">Reference proteome</keyword>
<dbReference type="OrthoDB" id="7478830at2"/>
<evidence type="ECO:0000256" key="1">
    <source>
        <dbReference type="SAM" id="MobiDB-lite"/>
    </source>
</evidence>
<accession>T0J607</accession>
<gene>
    <name evidence="2" type="ORF">M529_10620</name>
</gene>
<dbReference type="AlphaFoldDB" id="T0J607"/>
<organism evidence="2 3">
    <name type="scientific">Sphingobium ummariense RL-3</name>
    <dbReference type="NCBI Taxonomy" id="1346791"/>
    <lineage>
        <taxon>Bacteria</taxon>
        <taxon>Pseudomonadati</taxon>
        <taxon>Pseudomonadota</taxon>
        <taxon>Alphaproteobacteria</taxon>
        <taxon>Sphingomonadales</taxon>
        <taxon>Sphingomonadaceae</taxon>
        <taxon>Sphingobium</taxon>
    </lineage>
</organism>
<evidence type="ECO:0000313" key="2">
    <source>
        <dbReference type="EMBL" id="EQB32247.1"/>
    </source>
</evidence>
<dbReference type="STRING" id="1346791.M529_10620"/>
<feature type="compositionally biased region" description="Acidic residues" evidence="1">
    <location>
        <begin position="117"/>
        <end position="139"/>
    </location>
</feature>
<reference evidence="2 3" key="1">
    <citation type="journal article" date="2013" name="Genome Announc.">
        <title>Draft Genome Sequence of Sphingobium ummariense Strain RL-3, a Hexachlorocyclohexane-Degrading Bacterium.</title>
        <authorList>
            <person name="Kohli P."/>
            <person name="Dua A."/>
            <person name="Sangwan N."/>
            <person name="Oldach P."/>
            <person name="Khurana J.P."/>
            <person name="Lal R."/>
        </authorList>
    </citation>
    <scope>NUCLEOTIDE SEQUENCE [LARGE SCALE GENOMIC DNA]</scope>
    <source>
        <strain evidence="2 3">RL-3</strain>
    </source>
</reference>
<proteinExistence type="predicted"/>
<evidence type="ECO:0000313" key="3">
    <source>
        <dbReference type="Proteomes" id="UP000015523"/>
    </source>
</evidence>
<comment type="caution">
    <text evidence="2">The sequence shown here is derived from an EMBL/GenBank/DDBJ whole genome shotgun (WGS) entry which is preliminary data.</text>
</comment>
<protein>
    <submittedName>
        <fullName evidence="2">Uncharacterized protein</fullName>
    </submittedName>
</protein>
<dbReference type="PATRIC" id="fig|1346791.3.peg.2043"/>
<dbReference type="EMBL" id="AUWY01000074">
    <property type="protein sequence ID" value="EQB32247.1"/>
    <property type="molecule type" value="Genomic_DNA"/>
</dbReference>